<name>A0A2M8DMV4_9BACT</name>
<dbReference type="PROSITE" id="PS51440">
    <property type="entry name" value="TIM_2"/>
    <property type="match status" value="1"/>
</dbReference>
<dbReference type="Proteomes" id="UP000228875">
    <property type="component" value="Unassembled WGS sequence"/>
</dbReference>
<keyword evidence="3" id="KW-0963">Cytoplasm</keyword>
<dbReference type="InterPro" id="IPR000652">
    <property type="entry name" value="Triosephosphate_isomerase"/>
</dbReference>
<dbReference type="EC" id="5.3.1.1" evidence="3"/>
<evidence type="ECO:0000313" key="4">
    <source>
        <dbReference type="EMBL" id="PJB99440.1"/>
    </source>
</evidence>
<feature type="non-terminal residue" evidence="4">
    <location>
        <position position="1"/>
    </location>
</feature>
<dbReference type="NCBIfam" id="TIGR00419">
    <property type="entry name" value="tim"/>
    <property type="match status" value="1"/>
</dbReference>
<dbReference type="PANTHER" id="PTHR21139">
    <property type="entry name" value="TRIOSEPHOSPHATE ISOMERASE"/>
    <property type="match status" value="1"/>
</dbReference>
<comment type="catalytic activity">
    <reaction evidence="3">
        <text>D-glyceraldehyde 3-phosphate = dihydroxyacetone phosphate</text>
        <dbReference type="Rhea" id="RHEA:18585"/>
        <dbReference type="ChEBI" id="CHEBI:57642"/>
        <dbReference type="ChEBI" id="CHEBI:59776"/>
        <dbReference type="EC" id="5.3.1.1"/>
    </reaction>
</comment>
<comment type="pathway">
    <text evidence="3">Carbohydrate degradation; glycolysis; D-glyceraldehyde 3-phosphate from glycerone phosphate: step 1/1.</text>
</comment>
<evidence type="ECO:0000256" key="3">
    <source>
        <dbReference type="RuleBase" id="RU363013"/>
    </source>
</evidence>
<evidence type="ECO:0000256" key="2">
    <source>
        <dbReference type="ARBA" id="ARBA00023235"/>
    </source>
</evidence>
<dbReference type="GO" id="GO:0004807">
    <property type="term" value="F:triose-phosphate isomerase activity"/>
    <property type="evidence" value="ECO:0007669"/>
    <property type="project" value="UniProtKB-UniRule"/>
</dbReference>
<dbReference type="PANTHER" id="PTHR21139:SF42">
    <property type="entry name" value="TRIOSEPHOSPHATE ISOMERASE"/>
    <property type="match status" value="1"/>
</dbReference>
<dbReference type="AlphaFoldDB" id="A0A2M8DMV4"/>
<dbReference type="Pfam" id="PF00121">
    <property type="entry name" value="TIM"/>
    <property type="match status" value="1"/>
</dbReference>
<dbReference type="GO" id="GO:0006094">
    <property type="term" value="P:gluconeogenesis"/>
    <property type="evidence" value="ECO:0007669"/>
    <property type="project" value="UniProtKB-UniPathway"/>
</dbReference>
<keyword evidence="3" id="KW-0312">Gluconeogenesis</keyword>
<accession>A0A2M8DMV4</accession>
<gene>
    <name evidence="4" type="primary">tpiA</name>
    <name evidence="4" type="ORF">CO077_01785</name>
</gene>
<keyword evidence="2 3" id="KW-0413">Isomerase</keyword>
<evidence type="ECO:0000256" key="1">
    <source>
        <dbReference type="ARBA" id="ARBA00007422"/>
    </source>
</evidence>
<dbReference type="GO" id="GO:0046166">
    <property type="term" value="P:glyceraldehyde-3-phosphate biosynthetic process"/>
    <property type="evidence" value="ECO:0007669"/>
    <property type="project" value="TreeGrafter"/>
</dbReference>
<sequence length="205" mass="22994">TFQHSNILTIKIGAQDCFWEKRGPFTGEISPLMLKNLGCYYVIIGHSTRRKLGETDEIINKKVKAAIRAKLKPILCIGETFEERKKGKTFKVLQKQLKEGLKLILNLKSQILNPIVAYEPFWAIGTGNPCPPERAKFALLVIRKIISQLFNHPALSKKIKIIYGGSVNSEIAKDYIKEAKFQGLLIGGASLNAKEFIKIVKNLST</sequence>
<comment type="caution">
    <text evidence="4">The sequence shown here is derived from an EMBL/GenBank/DDBJ whole genome shotgun (WGS) entry which is preliminary data.</text>
</comment>
<proteinExistence type="inferred from homology"/>
<dbReference type="GO" id="GO:0019563">
    <property type="term" value="P:glycerol catabolic process"/>
    <property type="evidence" value="ECO:0007669"/>
    <property type="project" value="TreeGrafter"/>
</dbReference>
<dbReference type="UniPathway" id="UPA00109">
    <property type="reaction ID" value="UER00189"/>
</dbReference>
<dbReference type="UniPathway" id="UPA00138"/>
<dbReference type="InterPro" id="IPR013785">
    <property type="entry name" value="Aldolase_TIM"/>
</dbReference>
<dbReference type="EMBL" id="PFTB01000042">
    <property type="protein sequence ID" value="PJB99440.1"/>
    <property type="molecule type" value="Genomic_DNA"/>
</dbReference>
<dbReference type="Gene3D" id="3.20.20.70">
    <property type="entry name" value="Aldolase class I"/>
    <property type="match status" value="1"/>
</dbReference>
<dbReference type="GO" id="GO:0006096">
    <property type="term" value="P:glycolytic process"/>
    <property type="evidence" value="ECO:0007669"/>
    <property type="project" value="UniProtKB-UniRule"/>
</dbReference>
<dbReference type="GO" id="GO:0005829">
    <property type="term" value="C:cytosol"/>
    <property type="evidence" value="ECO:0007669"/>
    <property type="project" value="TreeGrafter"/>
</dbReference>
<organism evidence="4 5">
    <name type="scientific">Candidatus Nealsonbacteria bacterium CG_4_9_14_0_8_um_filter_35_12</name>
    <dbReference type="NCBI Taxonomy" id="1974692"/>
    <lineage>
        <taxon>Bacteria</taxon>
        <taxon>Candidatus Nealsoniibacteriota</taxon>
    </lineage>
</organism>
<comment type="subcellular location">
    <subcellularLocation>
        <location evidence="3">Cytoplasm</location>
    </subcellularLocation>
</comment>
<dbReference type="SUPFAM" id="SSF51351">
    <property type="entry name" value="Triosephosphate isomerase (TIM)"/>
    <property type="match status" value="1"/>
</dbReference>
<keyword evidence="3" id="KW-0324">Glycolysis</keyword>
<comment type="similarity">
    <text evidence="1 3">Belongs to the triosephosphate isomerase family.</text>
</comment>
<protein>
    <recommendedName>
        <fullName evidence="3">Triosephosphate isomerase</fullName>
        <ecNumber evidence="3">5.3.1.1</ecNumber>
    </recommendedName>
</protein>
<comment type="pathway">
    <text evidence="3">Carbohydrate biosynthesis; gluconeogenesis.</text>
</comment>
<dbReference type="InterPro" id="IPR035990">
    <property type="entry name" value="TIM_sf"/>
</dbReference>
<reference evidence="5" key="1">
    <citation type="submission" date="2017-09" db="EMBL/GenBank/DDBJ databases">
        <title>Depth-based differentiation of microbial function through sediment-hosted aquifers and enrichment of novel symbionts in the deep terrestrial subsurface.</title>
        <authorList>
            <person name="Probst A.J."/>
            <person name="Ladd B."/>
            <person name="Jarett J.K."/>
            <person name="Geller-Mcgrath D.E."/>
            <person name="Sieber C.M.K."/>
            <person name="Emerson J.B."/>
            <person name="Anantharaman K."/>
            <person name="Thomas B.C."/>
            <person name="Malmstrom R."/>
            <person name="Stieglmeier M."/>
            <person name="Klingl A."/>
            <person name="Woyke T."/>
            <person name="Ryan C.M."/>
            <person name="Banfield J.F."/>
        </authorList>
    </citation>
    <scope>NUCLEOTIDE SEQUENCE [LARGE SCALE GENOMIC DNA]</scope>
</reference>
<evidence type="ECO:0000313" key="5">
    <source>
        <dbReference type="Proteomes" id="UP000228875"/>
    </source>
</evidence>
<dbReference type="CDD" id="cd00311">
    <property type="entry name" value="TIM"/>
    <property type="match status" value="1"/>
</dbReference>
<comment type="subunit">
    <text evidence="3">Homodimer.</text>
</comment>